<dbReference type="GO" id="GO:0006396">
    <property type="term" value="P:RNA processing"/>
    <property type="evidence" value="ECO:0007669"/>
    <property type="project" value="InterPro"/>
</dbReference>
<dbReference type="PROSITE" id="PS50142">
    <property type="entry name" value="RNASE_3_2"/>
    <property type="match status" value="1"/>
</dbReference>
<dbReference type="InterPro" id="IPR000999">
    <property type="entry name" value="RNase_III_dom"/>
</dbReference>
<dbReference type="Proteomes" id="UP001212997">
    <property type="component" value="Unassembled WGS sequence"/>
</dbReference>
<reference evidence="6" key="1">
    <citation type="submission" date="2022-07" db="EMBL/GenBank/DDBJ databases">
        <title>Genome Sequence of Physisporinus lineatus.</title>
        <authorList>
            <person name="Buettner E."/>
        </authorList>
    </citation>
    <scope>NUCLEOTIDE SEQUENCE</scope>
    <source>
        <strain evidence="6">VT162</strain>
    </source>
</reference>
<feature type="region of interest" description="Disordered" evidence="3">
    <location>
        <begin position="243"/>
        <end position="281"/>
    </location>
</feature>
<dbReference type="Pfam" id="PF00035">
    <property type="entry name" value="dsrm"/>
    <property type="match status" value="1"/>
</dbReference>
<accession>A0AAD5V381</accession>
<evidence type="ECO:0000259" key="4">
    <source>
        <dbReference type="PROSITE" id="PS50137"/>
    </source>
</evidence>
<dbReference type="SUPFAM" id="SSF54768">
    <property type="entry name" value="dsRNA-binding domain-like"/>
    <property type="match status" value="1"/>
</dbReference>
<dbReference type="GO" id="GO:0003723">
    <property type="term" value="F:RNA binding"/>
    <property type="evidence" value="ECO:0007669"/>
    <property type="project" value="UniProtKB-UniRule"/>
</dbReference>
<evidence type="ECO:0008006" key="8">
    <source>
        <dbReference type="Google" id="ProtNLM"/>
    </source>
</evidence>
<evidence type="ECO:0000256" key="1">
    <source>
        <dbReference type="ARBA" id="ARBA00022884"/>
    </source>
</evidence>
<comment type="caution">
    <text evidence="6">The sequence shown here is derived from an EMBL/GenBank/DDBJ whole genome shotgun (WGS) entry which is preliminary data.</text>
</comment>
<dbReference type="Gene3D" id="1.10.1520.10">
    <property type="entry name" value="Ribonuclease III domain"/>
    <property type="match status" value="1"/>
</dbReference>
<evidence type="ECO:0000313" key="6">
    <source>
        <dbReference type="EMBL" id="KAJ3483127.1"/>
    </source>
</evidence>
<protein>
    <recommendedName>
        <fullName evidence="8">DRBM domain-containing protein</fullName>
    </recommendedName>
</protein>
<dbReference type="InterPro" id="IPR036389">
    <property type="entry name" value="RNase_III_sf"/>
</dbReference>
<organism evidence="6 7">
    <name type="scientific">Meripilus lineatus</name>
    <dbReference type="NCBI Taxonomy" id="2056292"/>
    <lineage>
        <taxon>Eukaryota</taxon>
        <taxon>Fungi</taxon>
        <taxon>Dikarya</taxon>
        <taxon>Basidiomycota</taxon>
        <taxon>Agaricomycotina</taxon>
        <taxon>Agaricomycetes</taxon>
        <taxon>Polyporales</taxon>
        <taxon>Meripilaceae</taxon>
        <taxon>Meripilus</taxon>
    </lineage>
</organism>
<dbReference type="EMBL" id="JANAWD010000240">
    <property type="protein sequence ID" value="KAJ3483127.1"/>
    <property type="molecule type" value="Genomic_DNA"/>
</dbReference>
<evidence type="ECO:0000256" key="3">
    <source>
        <dbReference type="SAM" id="MobiDB-lite"/>
    </source>
</evidence>
<feature type="domain" description="DRBM" evidence="4">
    <location>
        <begin position="285"/>
        <end position="355"/>
    </location>
</feature>
<feature type="domain" description="RNase III" evidence="5">
    <location>
        <begin position="70"/>
        <end position="204"/>
    </location>
</feature>
<gene>
    <name evidence="6" type="ORF">NLI96_g6521</name>
</gene>
<evidence type="ECO:0000256" key="2">
    <source>
        <dbReference type="PROSITE-ProRule" id="PRU00266"/>
    </source>
</evidence>
<dbReference type="Gene3D" id="3.30.160.20">
    <property type="match status" value="1"/>
</dbReference>
<sequence>MVKAQVKGLTMHEPSWFSPSSTSSSTTWSEASSTIKTSSHSHSPGPSLKRARSLTQSMTNLPTIPRISGDLILTVFTHRSLRFPGAPRDDDAEYGDSDRLAVLGEKALDMAVTDALWRKRPMLKAEEIQERREHILNDATYDEWITSYKLRDKLRCTPDVFSTLRSKEVRIRPSFPLFSSHLSISQETSRLLFTYVGAVYAQSGQKTVQNWIGALVDPHYEPASPNEAEMDHSYTSAKKVKIDQYSSPPEPAFPPPPPPPTGAPPPQPPPPPVPPMSNPLAPALPQTAFLPLFNQTATQRRLPIEYPATFSGPPHAGKWSVRCLVNGIEKGSGTGASKQLAKEEAARMAYFAMGWAPRGKLNYATSST</sequence>
<dbReference type="SMART" id="SM00358">
    <property type="entry name" value="DSRM"/>
    <property type="match status" value="1"/>
</dbReference>
<name>A0AAD5V381_9APHY</name>
<dbReference type="AlphaFoldDB" id="A0AAD5V381"/>
<proteinExistence type="predicted"/>
<feature type="compositionally biased region" description="Low complexity" evidence="3">
    <location>
        <begin position="13"/>
        <end position="43"/>
    </location>
</feature>
<dbReference type="GO" id="GO:0004525">
    <property type="term" value="F:ribonuclease III activity"/>
    <property type="evidence" value="ECO:0007669"/>
    <property type="project" value="InterPro"/>
</dbReference>
<dbReference type="SMART" id="SM00535">
    <property type="entry name" value="RIBOc"/>
    <property type="match status" value="1"/>
</dbReference>
<keyword evidence="7" id="KW-1185">Reference proteome</keyword>
<keyword evidence="1 2" id="KW-0694">RNA-binding</keyword>
<dbReference type="InterPro" id="IPR014720">
    <property type="entry name" value="dsRBD_dom"/>
</dbReference>
<dbReference type="SUPFAM" id="SSF69065">
    <property type="entry name" value="RNase III domain-like"/>
    <property type="match status" value="1"/>
</dbReference>
<feature type="compositionally biased region" description="Pro residues" evidence="3">
    <location>
        <begin position="248"/>
        <end position="277"/>
    </location>
</feature>
<evidence type="ECO:0000313" key="7">
    <source>
        <dbReference type="Proteomes" id="UP001212997"/>
    </source>
</evidence>
<dbReference type="PROSITE" id="PS50137">
    <property type="entry name" value="DS_RBD"/>
    <property type="match status" value="1"/>
</dbReference>
<evidence type="ECO:0000259" key="5">
    <source>
        <dbReference type="PROSITE" id="PS50142"/>
    </source>
</evidence>
<feature type="region of interest" description="Disordered" evidence="3">
    <location>
        <begin position="1"/>
        <end position="53"/>
    </location>
</feature>